<dbReference type="InterPro" id="IPR017871">
    <property type="entry name" value="ABC_transporter-like_CS"/>
</dbReference>
<keyword evidence="4" id="KW-1003">Cell membrane</keyword>
<dbReference type="InterPro" id="IPR013611">
    <property type="entry name" value="Transp-assoc_OB_typ2"/>
</dbReference>
<dbReference type="RefSeq" id="WP_218390540.1">
    <property type="nucleotide sequence ID" value="NZ_JAHUZE010000001.1"/>
</dbReference>
<dbReference type="PANTHER" id="PTHR42781">
    <property type="entry name" value="SPERMIDINE/PUTRESCINE IMPORT ATP-BINDING PROTEIN POTA"/>
    <property type="match status" value="1"/>
</dbReference>
<evidence type="ECO:0000256" key="4">
    <source>
        <dbReference type="RuleBase" id="RU364083"/>
    </source>
</evidence>
<evidence type="ECO:0000313" key="7">
    <source>
        <dbReference type="Proteomes" id="UP000756530"/>
    </source>
</evidence>
<comment type="similarity">
    <text evidence="4">Belongs to the ABC transporter superfamily. Spermidine/putrescine importer (TC 3.A.1.11.1) family.</text>
</comment>
<dbReference type="PROSITE" id="PS00211">
    <property type="entry name" value="ABC_TRANSPORTER_1"/>
    <property type="match status" value="1"/>
</dbReference>
<keyword evidence="1 4" id="KW-0813">Transport</keyword>
<accession>A0ABS6SXG6</accession>
<dbReference type="InterPro" id="IPR003439">
    <property type="entry name" value="ABC_transporter-like_ATP-bd"/>
</dbReference>
<name>A0ABS6SXG6_9RHOB</name>
<evidence type="ECO:0000256" key="2">
    <source>
        <dbReference type="ARBA" id="ARBA00022741"/>
    </source>
</evidence>
<keyword evidence="4" id="KW-1278">Translocase</keyword>
<evidence type="ECO:0000256" key="3">
    <source>
        <dbReference type="ARBA" id="ARBA00022840"/>
    </source>
</evidence>
<comment type="subunit">
    <text evidence="4">The complex is composed of two ATP-binding proteins (PotA), two transmembrane proteins (PotB and PotC) and a solute-binding protein (PotD).</text>
</comment>
<dbReference type="EC" id="7.6.2.11" evidence="4"/>
<dbReference type="SMART" id="SM00382">
    <property type="entry name" value="AAA"/>
    <property type="match status" value="1"/>
</dbReference>
<dbReference type="PROSITE" id="PS50893">
    <property type="entry name" value="ABC_TRANSPORTER_2"/>
    <property type="match status" value="1"/>
</dbReference>
<reference evidence="6 7" key="1">
    <citation type="submission" date="2021-05" db="EMBL/GenBank/DDBJ databases">
        <title>Culturable bacteria isolated from Daya Bay.</title>
        <authorList>
            <person name="Zheng W."/>
            <person name="Yu S."/>
            <person name="Huang Y."/>
        </authorList>
    </citation>
    <scope>NUCLEOTIDE SEQUENCE [LARGE SCALE GENOMIC DNA]</scope>
    <source>
        <strain evidence="6 7">DP4N28-5</strain>
    </source>
</reference>
<organism evidence="6 7">
    <name type="scientific">Maritimibacter dapengensis</name>
    <dbReference type="NCBI Taxonomy" id="2836868"/>
    <lineage>
        <taxon>Bacteria</taxon>
        <taxon>Pseudomonadati</taxon>
        <taxon>Pseudomonadota</taxon>
        <taxon>Alphaproteobacteria</taxon>
        <taxon>Rhodobacterales</taxon>
        <taxon>Roseobacteraceae</taxon>
        <taxon>Maritimibacter</taxon>
    </lineage>
</organism>
<evidence type="ECO:0000259" key="5">
    <source>
        <dbReference type="PROSITE" id="PS50893"/>
    </source>
</evidence>
<sequence length="373" mass="41261">MTRSEDAVFLKLDDVKKSYDQKSLVVKGFDIAVEQGEFITLLGPSGSGKTTVLMMLAGFESVTSGTISIRGKSINKTAPYKRNIGMVFQNYALFPHMTVAENLAYPLSVRGMSKADQKARIAEYLKLVELDDFGHRYPGQLSGGQMQRVALARAMIFEPTLILMDEPLGALDKKLREQMQYEITRLHEKLGFTVIYVTHDQAEALSMSDRIAVFNDGVVQQCAPPAELYERPVNAFVAEFIGENNFVEGHVERIEGGRAVVSVKGGGQIVAEAAQGLEASGRCIVSIRPEKLFIHPTSHDHDNEIEATFVARIYVGDFIRYYFRLSDGSEIVVKVLNDLSAPEFGEGDQGRLQWLISDSIAFPHDGEMPDTTG</sequence>
<dbReference type="PANTHER" id="PTHR42781:SF6">
    <property type="entry name" value="SPERMIDINE_PUTRESCINE IMPORT ATP-BINDING PROTEIN POTA"/>
    <property type="match status" value="1"/>
</dbReference>
<comment type="catalytic activity">
    <reaction evidence="4">
        <text>ATP + H2O + polyamine-[polyamine-binding protein]Side 1 = ADP + phosphate + polyamineSide 2 + [polyamine-binding protein]Side 1.</text>
        <dbReference type="EC" id="7.6.2.11"/>
    </reaction>
</comment>
<dbReference type="Pfam" id="PF08402">
    <property type="entry name" value="TOBE_2"/>
    <property type="match status" value="1"/>
</dbReference>
<evidence type="ECO:0000313" key="6">
    <source>
        <dbReference type="EMBL" id="MBV7377665.1"/>
    </source>
</evidence>
<dbReference type="EMBL" id="JAHUZE010000001">
    <property type="protein sequence ID" value="MBV7377665.1"/>
    <property type="molecule type" value="Genomic_DNA"/>
</dbReference>
<dbReference type="Proteomes" id="UP000756530">
    <property type="component" value="Unassembled WGS sequence"/>
</dbReference>
<feature type="domain" description="ABC transporter" evidence="5">
    <location>
        <begin position="10"/>
        <end position="241"/>
    </location>
</feature>
<proteinExistence type="inferred from homology"/>
<dbReference type="GO" id="GO:0005524">
    <property type="term" value="F:ATP binding"/>
    <property type="evidence" value="ECO:0007669"/>
    <property type="project" value="UniProtKB-KW"/>
</dbReference>
<gene>
    <name evidence="4" type="primary">potA</name>
    <name evidence="6" type="ORF">KJP28_01925</name>
</gene>
<keyword evidence="4" id="KW-0472">Membrane</keyword>
<dbReference type="InterPro" id="IPR050093">
    <property type="entry name" value="ABC_SmlMolc_Importer"/>
</dbReference>
<dbReference type="InterPro" id="IPR005893">
    <property type="entry name" value="PotA-like"/>
</dbReference>
<keyword evidence="3 4" id="KW-0067">ATP-binding</keyword>
<comment type="caution">
    <text evidence="6">The sequence shown here is derived from an EMBL/GenBank/DDBJ whole genome shotgun (WGS) entry which is preliminary data.</text>
</comment>
<dbReference type="Pfam" id="PF00005">
    <property type="entry name" value="ABC_tran"/>
    <property type="match status" value="1"/>
</dbReference>
<comment type="function">
    <text evidence="4">Part of the ABC transporter complex PotABCD involved in spermidine/putrescine import. Responsible for energy coupling to the transport system.</text>
</comment>
<dbReference type="NCBIfam" id="TIGR01187">
    <property type="entry name" value="potA"/>
    <property type="match status" value="1"/>
</dbReference>
<dbReference type="InterPro" id="IPR003593">
    <property type="entry name" value="AAA+_ATPase"/>
</dbReference>
<evidence type="ECO:0000256" key="1">
    <source>
        <dbReference type="ARBA" id="ARBA00022448"/>
    </source>
</evidence>
<keyword evidence="7" id="KW-1185">Reference proteome</keyword>
<keyword evidence="2 4" id="KW-0547">Nucleotide-binding</keyword>
<protein>
    <recommendedName>
        <fullName evidence="4">Spermidine/putrescine import ATP-binding protein PotA</fullName>
        <ecNumber evidence="4">7.6.2.11</ecNumber>
    </recommendedName>
</protein>